<protein>
    <submittedName>
        <fullName evidence="1">Uncharacterized protein</fullName>
    </submittedName>
</protein>
<evidence type="ECO:0000313" key="2">
    <source>
        <dbReference type="Proteomes" id="UP001234297"/>
    </source>
</evidence>
<gene>
    <name evidence="1" type="ORF">MRB53_027724</name>
</gene>
<evidence type="ECO:0000313" key="1">
    <source>
        <dbReference type="EMBL" id="KAJ8634388.1"/>
    </source>
</evidence>
<accession>A0ACC2LLX6</accession>
<reference evidence="1 2" key="1">
    <citation type="journal article" date="2022" name="Hortic Res">
        <title>A haplotype resolved chromosomal level avocado genome allows analysis of novel avocado genes.</title>
        <authorList>
            <person name="Nath O."/>
            <person name="Fletcher S.J."/>
            <person name="Hayward A."/>
            <person name="Shaw L.M."/>
            <person name="Masouleh A.K."/>
            <person name="Furtado A."/>
            <person name="Henry R.J."/>
            <person name="Mitter N."/>
        </authorList>
    </citation>
    <scope>NUCLEOTIDE SEQUENCE [LARGE SCALE GENOMIC DNA]</scope>
    <source>
        <strain evidence="2">cv. Hass</strain>
    </source>
</reference>
<dbReference type="Proteomes" id="UP001234297">
    <property type="component" value="Chromosome 8"/>
</dbReference>
<proteinExistence type="predicted"/>
<keyword evidence="2" id="KW-1185">Reference proteome</keyword>
<organism evidence="1 2">
    <name type="scientific">Persea americana</name>
    <name type="common">Avocado</name>
    <dbReference type="NCBI Taxonomy" id="3435"/>
    <lineage>
        <taxon>Eukaryota</taxon>
        <taxon>Viridiplantae</taxon>
        <taxon>Streptophyta</taxon>
        <taxon>Embryophyta</taxon>
        <taxon>Tracheophyta</taxon>
        <taxon>Spermatophyta</taxon>
        <taxon>Magnoliopsida</taxon>
        <taxon>Magnoliidae</taxon>
        <taxon>Laurales</taxon>
        <taxon>Lauraceae</taxon>
        <taxon>Persea</taxon>
    </lineage>
</organism>
<sequence>MALMGKVVLGVLVIAMFLGNIGVGPTMAFTLCGMTDEGIEACRPSIRTDDPVDPSTPMQRCRSRPSVISHLPSARNGTRM</sequence>
<comment type="caution">
    <text evidence="1">The sequence shown here is derived from an EMBL/GenBank/DDBJ whole genome shotgun (WGS) entry which is preliminary data.</text>
</comment>
<dbReference type="EMBL" id="CM056816">
    <property type="protein sequence ID" value="KAJ8634388.1"/>
    <property type="molecule type" value="Genomic_DNA"/>
</dbReference>
<name>A0ACC2LLX6_PERAE</name>